<dbReference type="InterPro" id="IPR019533">
    <property type="entry name" value="Peptidase_S26"/>
</dbReference>
<evidence type="ECO:0000256" key="1">
    <source>
        <dbReference type="ARBA" id="ARBA00004418"/>
    </source>
</evidence>
<dbReference type="Proteomes" id="UP000063308">
    <property type="component" value="Plasmid pNK6b"/>
</dbReference>
<geneLocation type="plasmid" evidence="9">
    <name>pNK6b DNA</name>
</geneLocation>
<dbReference type="EMBL" id="AP014686">
    <property type="protein sequence ID" value="BAR63399.1"/>
    <property type="molecule type" value="Genomic_DNA"/>
</dbReference>
<keyword evidence="6" id="KW-0812">Transmembrane</keyword>
<protein>
    <submittedName>
        <fullName evidence="8">Conjugative transfer signal peptidase TraF</fullName>
    </submittedName>
</protein>
<name>A0A0E4G191_9BRAD</name>
<dbReference type="GO" id="GO:0042597">
    <property type="term" value="C:periplasmic space"/>
    <property type="evidence" value="ECO:0007669"/>
    <property type="project" value="UniProtKB-SubCell"/>
</dbReference>
<sequence>MISIIDRRVVSQVADAATGKKTAVQRRRASAIMAAGGVAMIAIAGIAWLGGLRLNLTPSEPLGLWRIVSFDRQIAVGDLVFVCPPAGSISAFGLERGYFRRGSCSGGAAPLIKTVVALAGARIDIGAVVMIDGVLLPRSRLSPVDGQGRPLPPGVGGVVPPGNLFLHSPFAGSYDSRYFGAVPEAGLLGLARPILTVDP</sequence>
<evidence type="ECO:0000313" key="8">
    <source>
        <dbReference type="EMBL" id="BAR63399.1"/>
    </source>
</evidence>
<keyword evidence="8" id="KW-0614">Plasmid</keyword>
<dbReference type="InterPro" id="IPR014139">
    <property type="entry name" value="Peptidase_S26C_TraF"/>
</dbReference>
<organism evidence="8 9">
    <name type="scientific">Bradyrhizobium diazoefficiens</name>
    <dbReference type="NCBI Taxonomy" id="1355477"/>
    <lineage>
        <taxon>Bacteria</taxon>
        <taxon>Pseudomonadati</taxon>
        <taxon>Pseudomonadota</taxon>
        <taxon>Alphaproteobacteria</taxon>
        <taxon>Hyphomicrobiales</taxon>
        <taxon>Nitrobacteraceae</taxon>
        <taxon>Bradyrhizobium</taxon>
    </lineage>
</organism>
<feature type="transmembrane region" description="Helical" evidence="6">
    <location>
        <begin position="31"/>
        <end position="54"/>
    </location>
</feature>
<keyword evidence="3" id="KW-0732">Signal</keyword>
<gene>
    <name evidence="8" type="ORF">NK6_b_205</name>
</gene>
<evidence type="ECO:0000256" key="6">
    <source>
        <dbReference type="SAM" id="Phobius"/>
    </source>
</evidence>
<feature type="domain" description="Peptidase S26" evidence="7">
    <location>
        <begin position="32"/>
        <end position="192"/>
    </location>
</feature>
<evidence type="ECO:0000256" key="3">
    <source>
        <dbReference type="ARBA" id="ARBA00022729"/>
    </source>
</evidence>
<dbReference type="NCBIfam" id="TIGR02771">
    <property type="entry name" value="TraF_Ti"/>
    <property type="match status" value="1"/>
</dbReference>
<evidence type="ECO:0000256" key="5">
    <source>
        <dbReference type="ARBA" id="ARBA00022971"/>
    </source>
</evidence>
<evidence type="ECO:0000256" key="4">
    <source>
        <dbReference type="ARBA" id="ARBA00022764"/>
    </source>
</evidence>
<keyword evidence="6" id="KW-0472">Membrane</keyword>
<dbReference type="Gene3D" id="2.10.109.10">
    <property type="entry name" value="Umud Fragment, subunit A"/>
    <property type="match status" value="1"/>
</dbReference>
<dbReference type="Pfam" id="PF10502">
    <property type="entry name" value="Peptidase_S26"/>
    <property type="match status" value="1"/>
</dbReference>
<comment type="similarity">
    <text evidence="2">Belongs to the peptidase S26C family.</text>
</comment>
<comment type="subcellular location">
    <subcellularLocation>
        <location evidence="1">Periplasm</location>
    </subcellularLocation>
</comment>
<proteinExistence type="inferred from homology"/>
<accession>A0A0E4G191</accession>
<keyword evidence="5" id="KW-0184">Conjugation</keyword>
<evidence type="ECO:0000313" key="9">
    <source>
        <dbReference type="Proteomes" id="UP000063308"/>
    </source>
</evidence>
<dbReference type="InterPro" id="IPR036286">
    <property type="entry name" value="LexA/Signal_pep-like_sf"/>
</dbReference>
<evidence type="ECO:0000259" key="7">
    <source>
        <dbReference type="Pfam" id="PF10502"/>
    </source>
</evidence>
<keyword evidence="4" id="KW-0574">Periplasm</keyword>
<keyword evidence="6" id="KW-1133">Transmembrane helix</keyword>
<dbReference type="MEROPS" id="S26.014"/>
<reference evidence="8 9" key="1">
    <citation type="submission" date="2014-11" db="EMBL/GenBank/DDBJ databases">
        <title>Symbiosis island explosion on the genome of extra-slow-growing strains of soybean bradyrhizobia with massive insertion sequences.</title>
        <authorList>
            <person name="Iida T."/>
            <person name="Minamisawa K."/>
        </authorList>
    </citation>
    <scope>NUCLEOTIDE SEQUENCE [LARGE SCALE GENOMIC DNA]</scope>
    <source>
        <strain evidence="8 9">NK6</strain>
        <plasmid evidence="9">pNK6b DNA</plasmid>
    </source>
</reference>
<dbReference type="SUPFAM" id="SSF51306">
    <property type="entry name" value="LexA/Signal peptidase"/>
    <property type="match status" value="1"/>
</dbReference>
<evidence type="ECO:0000256" key="2">
    <source>
        <dbReference type="ARBA" id="ARBA00005849"/>
    </source>
</evidence>
<dbReference type="NCBIfam" id="NF010412">
    <property type="entry name" value="PRK13838.1"/>
    <property type="match status" value="1"/>
</dbReference>
<dbReference type="AlphaFoldDB" id="A0A0E4G191"/>
<dbReference type="GO" id="GO:0006465">
    <property type="term" value="P:signal peptide processing"/>
    <property type="evidence" value="ECO:0007669"/>
    <property type="project" value="InterPro"/>
</dbReference>
<dbReference type="GO" id="GO:0004252">
    <property type="term" value="F:serine-type endopeptidase activity"/>
    <property type="evidence" value="ECO:0007669"/>
    <property type="project" value="InterPro"/>
</dbReference>